<dbReference type="InterPro" id="IPR011701">
    <property type="entry name" value="MFS"/>
</dbReference>
<dbReference type="SUPFAM" id="SSF56112">
    <property type="entry name" value="Protein kinase-like (PK-like)"/>
    <property type="match status" value="1"/>
</dbReference>
<dbReference type="InterPro" id="IPR036259">
    <property type="entry name" value="MFS_trans_sf"/>
</dbReference>
<feature type="transmembrane region" description="Helical" evidence="1">
    <location>
        <begin position="43"/>
        <end position="64"/>
    </location>
</feature>
<name>A0A430FWZ2_9BIFI</name>
<dbReference type="OrthoDB" id="9797603at2"/>
<dbReference type="GO" id="GO:0022857">
    <property type="term" value="F:transmembrane transporter activity"/>
    <property type="evidence" value="ECO:0007669"/>
    <property type="project" value="InterPro"/>
</dbReference>
<reference evidence="2 3" key="1">
    <citation type="submission" date="2018-09" db="EMBL/GenBank/DDBJ databases">
        <title>Characterization of the phylogenetic diversity of five novel species belonging to the genus Bifidobacterium.</title>
        <authorList>
            <person name="Lugli G.A."/>
            <person name="Duranti S."/>
            <person name="Milani C."/>
        </authorList>
    </citation>
    <scope>NUCLEOTIDE SEQUENCE [LARGE SCALE GENOMIC DNA]</scope>
    <source>
        <strain evidence="2 3">2033B</strain>
    </source>
</reference>
<feature type="transmembrane region" description="Helical" evidence="1">
    <location>
        <begin position="348"/>
        <end position="370"/>
    </location>
</feature>
<dbReference type="CDD" id="cd06174">
    <property type="entry name" value="MFS"/>
    <property type="match status" value="1"/>
</dbReference>
<keyword evidence="1" id="KW-1133">Transmembrane helix</keyword>
<keyword evidence="2" id="KW-0808">Transferase</keyword>
<dbReference type="Gene3D" id="1.20.1250.20">
    <property type="entry name" value="MFS general substrate transporter like domains"/>
    <property type="match status" value="1"/>
</dbReference>
<dbReference type="AlphaFoldDB" id="A0A430FWZ2"/>
<feature type="transmembrane region" description="Helical" evidence="1">
    <location>
        <begin position="161"/>
        <end position="182"/>
    </location>
</feature>
<dbReference type="SUPFAM" id="SSF103473">
    <property type="entry name" value="MFS general substrate transporter"/>
    <property type="match status" value="1"/>
</dbReference>
<feature type="transmembrane region" description="Helical" evidence="1">
    <location>
        <begin position="71"/>
        <end position="90"/>
    </location>
</feature>
<accession>A0A430FWZ2</accession>
<keyword evidence="3" id="KW-1185">Reference proteome</keyword>
<dbReference type="InterPro" id="IPR053160">
    <property type="entry name" value="MFS_DHA3_Transporter"/>
</dbReference>
<dbReference type="Pfam" id="PF07690">
    <property type="entry name" value="MFS_1"/>
    <property type="match status" value="1"/>
</dbReference>
<organism evidence="2 3">
    <name type="scientific">Bifidobacterium samirii</name>
    <dbReference type="NCBI Taxonomy" id="2306974"/>
    <lineage>
        <taxon>Bacteria</taxon>
        <taxon>Bacillati</taxon>
        <taxon>Actinomycetota</taxon>
        <taxon>Actinomycetes</taxon>
        <taxon>Bifidobacteriales</taxon>
        <taxon>Bifidobacteriaceae</taxon>
        <taxon>Bifidobacterium</taxon>
    </lineage>
</organism>
<keyword evidence="1" id="KW-0472">Membrane</keyword>
<evidence type="ECO:0000313" key="3">
    <source>
        <dbReference type="Proteomes" id="UP000287470"/>
    </source>
</evidence>
<feature type="transmembrane region" description="Helical" evidence="1">
    <location>
        <begin position="137"/>
        <end position="155"/>
    </location>
</feature>
<evidence type="ECO:0000313" key="2">
    <source>
        <dbReference type="EMBL" id="RSX58799.1"/>
    </source>
</evidence>
<gene>
    <name evidence="2" type="ORF">D2E24_0095</name>
</gene>
<sequence>MASADDDFRKYQVAYVCRSTALVMSVLPTWWIDHVHVSMSMYLGLMSAVTVLVMVIDLPLSYLADRMGARLSYGVGLCVFSLSFLFVALASSPVFFIAYVCSNTLAEGLMSGADGALLRSIVGHDDYRKSMYRLSTWFYLLTSVLFFAGIGLYLFDPVLLFSLQAALILVAGICVLTISVNAKGAQRHAGREPGAGRRVSLRQLVLNADNRSGCIRYLVGLVMICVAYGLFNGYVQFQNRTIQLLSGSFSIAGVDPLWTVAMFLFAGNLITVIGVGRSVERLLNRLAFRHVTLILLGILALSTMLLASDNSMLVLVGYLLVCILKGNYRAEYSDMAMKSSPFVGQTALWFSTVNTVANLIASLINFLISLVATDDVQSMQTYWLWCAVALALLSLPMLAYAGKARLPYPGAGTSGKRSYLTFHLDSHNATEFTQVHPQGFDCDAFVRQYDAFRQVYDRHMPRIDATRSSGDHVTYAIVDGSNLLSVPPRQRMAALLDAGLQDLLETRPSADSSRKESSDAGTTAQTNLNRLCATCCDCMTYSHGDMVPGNILIADDTIVLVDWDRMAIAPRLLDEFSIVFHPDLPCDMPTRMRLMESLRAAHDPDCPSRKVEPSEIVLRLIDAAIGDCLSRRDTVARRLAQQYTELKEELLRMHDRC</sequence>
<dbReference type="EMBL" id="QXGK01000001">
    <property type="protein sequence ID" value="RSX58799.1"/>
    <property type="molecule type" value="Genomic_DNA"/>
</dbReference>
<dbReference type="PANTHER" id="PTHR23530">
    <property type="entry name" value="TRANSPORT PROTEIN-RELATED"/>
    <property type="match status" value="1"/>
</dbReference>
<evidence type="ECO:0000256" key="1">
    <source>
        <dbReference type="SAM" id="Phobius"/>
    </source>
</evidence>
<dbReference type="PANTHER" id="PTHR23530:SF1">
    <property type="entry name" value="PERMEASE, MAJOR FACILITATOR SUPERFAMILY-RELATED"/>
    <property type="match status" value="1"/>
</dbReference>
<dbReference type="RefSeq" id="WP_125967371.1">
    <property type="nucleotide sequence ID" value="NZ_QXGK01000001.1"/>
</dbReference>
<dbReference type="GO" id="GO:0016301">
    <property type="term" value="F:kinase activity"/>
    <property type="evidence" value="ECO:0007669"/>
    <property type="project" value="UniProtKB-KW"/>
</dbReference>
<dbReference type="Proteomes" id="UP000287470">
    <property type="component" value="Unassembled WGS sequence"/>
</dbReference>
<proteinExistence type="predicted"/>
<dbReference type="Gene3D" id="1.10.510.10">
    <property type="entry name" value="Transferase(Phosphotransferase) domain 1"/>
    <property type="match status" value="1"/>
</dbReference>
<feature type="transmembrane region" description="Helical" evidence="1">
    <location>
        <begin position="12"/>
        <end position="31"/>
    </location>
</feature>
<dbReference type="InterPro" id="IPR011009">
    <property type="entry name" value="Kinase-like_dom_sf"/>
</dbReference>
<protein>
    <submittedName>
        <fullName evidence="2">Choline/ethanolamine kinase</fullName>
    </submittedName>
</protein>
<keyword evidence="1" id="KW-0812">Transmembrane</keyword>
<feature type="transmembrane region" description="Helical" evidence="1">
    <location>
        <begin position="382"/>
        <end position="401"/>
    </location>
</feature>
<feature type="transmembrane region" description="Helical" evidence="1">
    <location>
        <begin position="96"/>
        <end position="117"/>
    </location>
</feature>
<feature type="transmembrane region" description="Helical" evidence="1">
    <location>
        <begin position="257"/>
        <end position="275"/>
    </location>
</feature>
<feature type="transmembrane region" description="Helical" evidence="1">
    <location>
        <begin position="217"/>
        <end position="237"/>
    </location>
</feature>
<feature type="transmembrane region" description="Helical" evidence="1">
    <location>
        <begin position="287"/>
        <end position="306"/>
    </location>
</feature>
<keyword evidence="2" id="KW-0418">Kinase</keyword>
<comment type="caution">
    <text evidence="2">The sequence shown here is derived from an EMBL/GenBank/DDBJ whole genome shotgun (WGS) entry which is preliminary data.</text>
</comment>